<evidence type="ECO:0008006" key="4">
    <source>
        <dbReference type="Google" id="ProtNLM"/>
    </source>
</evidence>
<name>A0A1W1Y435_9LACT</name>
<proteinExistence type="predicted"/>
<reference evidence="3" key="1">
    <citation type="submission" date="2017-04" db="EMBL/GenBank/DDBJ databases">
        <authorList>
            <person name="Varghese N."/>
            <person name="Submissions S."/>
        </authorList>
    </citation>
    <scope>NUCLEOTIDE SEQUENCE [LARGE SCALE GENOMIC DNA]</scope>
    <source>
        <strain evidence="3">DSM 21500</strain>
    </source>
</reference>
<dbReference type="NCBIfam" id="NF038026">
    <property type="entry name" value="RsaX20_sORF"/>
    <property type="match status" value="1"/>
</dbReference>
<dbReference type="OrthoDB" id="2148837at2"/>
<evidence type="ECO:0000256" key="1">
    <source>
        <dbReference type="SAM" id="MobiDB-lite"/>
    </source>
</evidence>
<gene>
    <name evidence="2" type="ORF">SAMN04487984_0314</name>
</gene>
<dbReference type="RefSeq" id="WP_159444411.1">
    <property type="nucleotide sequence ID" value="NZ_FWXK01000001.1"/>
</dbReference>
<dbReference type="STRING" id="371602.SAMN04487984_0314"/>
<dbReference type="Proteomes" id="UP000243884">
    <property type="component" value="Unassembled WGS sequence"/>
</dbReference>
<evidence type="ECO:0000313" key="2">
    <source>
        <dbReference type="EMBL" id="SMC30899.1"/>
    </source>
</evidence>
<feature type="region of interest" description="Disordered" evidence="1">
    <location>
        <begin position="1"/>
        <end position="37"/>
    </location>
</feature>
<dbReference type="EMBL" id="FWXK01000001">
    <property type="protein sequence ID" value="SMC30899.1"/>
    <property type="molecule type" value="Genomic_DNA"/>
</dbReference>
<feature type="compositionally biased region" description="Basic residues" evidence="1">
    <location>
        <begin position="10"/>
        <end position="37"/>
    </location>
</feature>
<evidence type="ECO:0000313" key="3">
    <source>
        <dbReference type="Proteomes" id="UP000243884"/>
    </source>
</evidence>
<sequence length="37" mass="4411">MSEKNDRSSALRRLKSPNRKTRQRAQKILKQVSRKTN</sequence>
<accession>A0A1W1Y435</accession>
<organism evidence="2 3">
    <name type="scientific">Aerococcus suis</name>
    <dbReference type="NCBI Taxonomy" id="371602"/>
    <lineage>
        <taxon>Bacteria</taxon>
        <taxon>Bacillati</taxon>
        <taxon>Bacillota</taxon>
        <taxon>Bacilli</taxon>
        <taxon>Lactobacillales</taxon>
        <taxon>Aerococcaceae</taxon>
        <taxon>Aerococcus</taxon>
    </lineage>
</organism>
<dbReference type="AlphaFoldDB" id="A0A1W1Y435"/>
<dbReference type="InterPro" id="IPR049844">
    <property type="entry name" value="RsaX20-like"/>
</dbReference>
<protein>
    <recommendedName>
        <fullName evidence="4">30S ribosomal protein S20</fullName>
    </recommendedName>
</protein>
<keyword evidence="3" id="KW-1185">Reference proteome</keyword>